<dbReference type="GO" id="GO:0020037">
    <property type="term" value="F:heme binding"/>
    <property type="evidence" value="ECO:0007669"/>
    <property type="project" value="InterPro"/>
</dbReference>
<dbReference type="GO" id="GO:0004497">
    <property type="term" value="F:monooxygenase activity"/>
    <property type="evidence" value="ECO:0007669"/>
    <property type="project" value="InterPro"/>
</dbReference>
<dbReference type="GO" id="GO:0016705">
    <property type="term" value="F:oxidoreductase activity, acting on paired donors, with incorporation or reduction of molecular oxygen"/>
    <property type="evidence" value="ECO:0007669"/>
    <property type="project" value="InterPro"/>
</dbReference>
<evidence type="ECO:0000313" key="4">
    <source>
        <dbReference type="Proteomes" id="UP000179627"/>
    </source>
</evidence>
<evidence type="ECO:0000256" key="1">
    <source>
        <dbReference type="ARBA" id="ARBA00010617"/>
    </source>
</evidence>
<reference evidence="4" key="1">
    <citation type="submission" date="2016-07" db="EMBL/GenBank/DDBJ databases">
        <title>Sequence Frankia sp. strain CcI1.17.</title>
        <authorList>
            <person name="Ghodhbane-Gtari F."/>
            <person name="Swanson E."/>
            <person name="Gueddou A."/>
            <person name="Morris K."/>
            <person name="Hezbri K."/>
            <person name="Ktari A."/>
            <person name="Nouioui I."/>
            <person name="Abebe-Akele F."/>
            <person name="Simpson S."/>
            <person name="Thomas K."/>
            <person name="Gtari M."/>
            <person name="Tisa L.S."/>
            <person name="Hurst S."/>
        </authorList>
    </citation>
    <scope>NUCLEOTIDE SEQUENCE [LARGE SCALE GENOMIC DNA]</scope>
    <source>
        <strain evidence="4">Cc1.17</strain>
    </source>
</reference>
<dbReference type="GO" id="GO:0005506">
    <property type="term" value="F:iron ion binding"/>
    <property type="evidence" value="ECO:0007669"/>
    <property type="project" value="InterPro"/>
</dbReference>
<keyword evidence="4" id="KW-1185">Reference proteome</keyword>
<dbReference type="AlphaFoldDB" id="A0A1S1QQL7"/>
<evidence type="ECO:0000313" key="3">
    <source>
        <dbReference type="EMBL" id="OHV35859.1"/>
    </source>
</evidence>
<dbReference type="RefSeq" id="WP_071085247.1">
    <property type="nucleotide sequence ID" value="NZ_MBLM01000119.1"/>
</dbReference>
<feature type="region of interest" description="Disordered" evidence="2">
    <location>
        <begin position="156"/>
        <end position="181"/>
    </location>
</feature>
<feature type="region of interest" description="Disordered" evidence="2">
    <location>
        <begin position="1"/>
        <end position="121"/>
    </location>
</feature>
<comment type="caution">
    <text evidence="3">The sequence shown here is derived from an EMBL/GenBank/DDBJ whole genome shotgun (WGS) entry which is preliminary data.</text>
</comment>
<accession>A0A1S1QQL7</accession>
<sequence length="481" mass="53050">MSTMLDPGGRARPETGGPATTQTLADVPQARRCPVRAPRTTQRDGHQGLQRDLRPDQPRHDQPRHDQPRHDQPRQDRPRGDRARHDQARQDQSREQHRDPPRDGRRDGNRDPRRAPSPIVQVSLDGNRPAWLVLGYRELHFVLSSPEIFTCDPRHRARRGPVSPDWAPLPGAGRRPSLLHTDGDEHRRRYRAINDVLSDVDVFLLRARAEAVTDSVIDEFAGTGSADLISAFAHQVPALALASLCGPDDLGADEIAEDLVALVDNRSDAVRGHRRLLDRLRGLLADRLDEPSDDIISTLVDHPEELTDDEIVEDLAVVLGLGMRTVTAWIGTSLRLLLTDGSFALELSGGRRSVMQALTQVLWEDTPVQVAAGRWAARDIQLGGQHIQAGDMIALGLAAANSDPRVTGAGTNSAHLSFGHGAHRCPYPAQEIAEVITRTAIEVLLDRLPNIRLAVPAEALVWRRTAWNRALTALPVRFSPV</sequence>
<dbReference type="PANTHER" id="PTHR46696:SF1">
    <property type="entry name" value="CYTOCHROME P450 YJIB-RELATED"/>
    <property type="match status" value="1"/>
</dbReference>
<organism evidence="3 4">
    <name type="scientific">Parafrankia colletiae</name>
    <dbReference type="NCBI Taxonomy" id="573497"/>
    <lineage>
        <taxon>Bacteria</taxon>
        <taxon>Bacillati</taxon>
        <taxon>Actinomycetota</taxon>
        <taxon>Actinomycetes</taxon>
        <taxon>Frankiales</taxon>
        <taxon>Frankiaceae</taxon>
        <taxon>Parafrankia</taxon>
    </lineage>
</organism>
<dbReference type="Gene3D" id="1.10.630.10">
    <property type="entry name" value="Cytochrome P450"/>
    <property type="match status" value="1"/>
</dbReference>
<protein>
    <submittedName>
        <fullName evidence="3">Cytochrome</fullName>
    </submittedName>
</protein>
<dbReference type="SUPFAM" id="SSF48264">
    <property type="entry name" value="Cytochrome P450"/>
    <property type="match status" value="1"/>
</dbReference>
<gene>
    <name evidence="3" type="ORF">CC117_04510</name>
</gene>
<dbReference type="InterPro" id="IPR036396">
    <property type="entry name" value="Cyt_P450_sf"/>
</dbReference>
<comment type="similarity">
    <text evidence="1">Belongs to the cytochrome P450 family.</text>
</comment>
<feature type="compositionally biased region" description="Basic and acidic residues" evidence="2">
    <location>
        <begin position="41"/>
        <end position="114"/>
    </location>
</feature>
<dbReference type="Proteomes" id="UP000179627">
    <property type="component" value="Unassembled WGS sequence"/>
</dbReference>
<evidence type="ECO:0000256" key="2">
    <source>
        <dbReference type="SAM" id="MobiDB-lite"/>
    </source>
</evidence>
<dbReference type="EMBL" id="MBLM01000119">
    <property type="protein sequence ID" value="OHV35859.1"/>
    <property type="molecule type" value="Genomic_DNA"/>
</dbReference>
<dbReference type="OrthoDB" id="4133219at2"/>
<name>A0A1S1QQL7_9ACTN</name>
<dbReference type="PANTHER" id="PTHR46696">
    <property type="entry name" value="P450, PUTATIVE (EUROFUNG)-RELATED"/>
    <property type="match status" value="1"/>
</dbReference>
<proteinExistence type="inferred from homology"/>